<dbReference type="InterPro" id="IPR003141">
    <property type="entry name" value="Pol/His_phosphatase_N"/>
</dbReference>
<gene>
    <name evidence="2" type="ORF">LCGC14_2892280</name>
</gene>
<protein>
    <recommendedName>
        <fullName evidence="1">Polymerase/histidinol phosphatase N-terminal domain-containing protein</fullName>
    </recommendedName>
</protein>
<dbReference type="GO" id="GO:0006260">
    <property type="term" value="P:DNA replication"/>
    <property type="evidence" value="ECO:0007669"/>
    <property type="project" value="InterPro"/>
</dbReference>
<feature type="non-terminal residue" evidence="2">
    <location>
        <position position="304"/>
    </location>
</feature>
<feature type="domain" description="Polymerase/histidinol phosphatase N-terminal" evidence="1">
    <location>
        <begin position="8"/>
        <end position="75"/>
    </location>
</feature>
<evidence type="ECO:0000259" key="1">
    <source>
        <dbReference type="SMART" id="SM00481"/>
    </source>
</evidence>
<organism evidence="2">
    <name type="scientific">marine sediment metagenome</name>
    <dbReference type="NCBI Taxonomy" id="412755"/>
    <lineage>
        <taxon>unclassified sequences</taxon>
        <taxon>metagenomes</taxon>
        <taxon>ecological metagenomes</taxon>
    </lineage>
</organism>
<dbReference type="EMBL" id="LAZR01056718">
    <property type="protein sequence ID" value="KKK73593.1"/>
    <property type="molecule type" value="Genomic_DNA"/>
</dbReference>
<dbReference type="PANTHER" id="PTHR32294">
    <property type="entry name" value="DNA POLYMERASE III SUBUNIT ALPHA"/>
    <property type="match status" value="1"/>
</dbReference>
<name>A0A0F8XX79_9ZZZZ</name>
<dbReference type="SMART" id="SM00481">
    <property type="entry name" value="POLIIIAc"/>
    <property type="match status" value="1"/>
</dbReference>
<evidence type="ECO:0000313" key="2">
    <source>
        <dbReference type="EMBL" id="KKK73593.1"/>
    </source>
</evidence>
<dbReference type="AlphaFoldDB" id="A0A0F8XX79"/>
<dbReference type="Pfam" id="PF02811">
    <property type="entry name" value="PHP"/>
    <property type="match status" value="1"/>
</dbReference>
<comment type="caution">
    <text evidence="2">The sequence shown here is derived from an EMBL/GenBank/DDBJ whole genome shotgun (WGS) entry which is preliminary data.</text>
</comment>
<dbReference type="InterPro" id="IPR004805">
    <property type="entry name" value="DnaE2/DnaE/PolC"/>
</dbReference>
<accession>A0A0F8XX79</accession>
<dbReference type="SUPFAM" id="SSF89550">
    <property type="entry name" value="PHP domain-like"/>
    <property type="match status" value="1"/>
</dbReference>
<sequence>MNNSSSYCHLHIHDEFSQLDGLGKAEIYVKRAKELGFRFLGISNHGNVDGVIKFQKACEKEKIKPIIGCEMYIVPNAKVKKKEKRRHITLLVKDQEGWRNLLQMLTYANLEGFYSRPRIDYDCFLGHLDGLIVLTGCAGSFLMEGYKTEEAEEPMGVGLFWQINDRIGEDLYLEIMPHCIDAQRPVNEVCKNIHDKYDIPLVATNDCHYVNEDEWETHEVLLAIQRKAKWDDPNRWKFGFKGLHLRTADEMFREFRRQDIFSNSEVRQAMLNTLEVAEKCCGFRIEKQDIWLPEVGGDADKLLM</sequence>
<dbReference type="GO" id="GO:0008408">
    <property type="term" value="F:3'-5' exonuclease activity"/>
    <property type="evidence" value="ECO:0007669"/>
    <property type="project" value="InterPro"/>
</dbReference>
<dbReference type="Gene3D" id="3.20.20.140">
    <property type="entry name" value="Metal-dependent hydrolases"/>
    <property type="match status" value="1"/>
</dbReference>
<dbReference type="InterPro" id="IPR016195">
    <property type="entry name" value="Pol/histidinol_Pase-like"/>
</dbReference>
<dbReference type="InterPro" id="IPR004013">
    <property type="entry name" value="PHP_dom"/>
</dbReference>
<reference evidence="2" key="1">
    <citation type="journal article" date="2015" name="Nature">
        <title>Complex archaea that bridge the gap between prokaryotes and eukaryotes.</title>
        <authorList>
            <person name="Spang A."/>
            <person name="Saw J.H."/>
            <person name="Jorgensen S.L."/>
            <person name="Zaremba-Niedzwiedzka K."/>
            <person name="Martijn J."/>
            <person name="Lind A.E."/>
            <person name="van Eijk R."/>
            <person name="Schleper C."/>
            <person name="Guy L."/>
            <person name="Ettema T.J."/>
        </authorList>
    </citation>
    <scope>NUCLEOTIDE SEQUENCE</scope>
</reference>
<proteinExistence type="predicted"/>